<evidence type="ECO:0000313" key="1">
    <source>
        <dbReference type="EMBL" id="KAJ9130268.1"/>
    </source>
</evidence>
<dbReference type="Proteomes" id="UP001174694">
    <property type="component" value="Unassembled WGS sequence"/>
</dbReference>
<name>A0AA38R9P0_9PEZI</name>
<comment type="caution">
    <text evidence="1">The sequence shown here is derived from an EMBL/GenBank/DDBJ whole genome shotgun (WGS) entry which is preliminary data.</text>
</comment>
<dbReference type="AlphaFoldDB" id="A0AA38R9P0"/>
<evidence type="ECO:0000313" key="2">
    <source>
        <dbReference type="Proteomes" id="UP001174694"/>
    </source>
</evidence>
<protein>
    <submittedName>
        <fullName evidence="1">Uncharacterized protein</fullName>
    </submittedName>
</protein>
<dbReference type="EMBL" id="JANBVO010000097">
    <property type="protein sequence ID" value="KAJ9130268.1"/>
    <property type="molecule type" value="Genomic_DNA"/>
</dbReference>
<proteinExistence type="predicted"/>
<sequence length="285" mass="32402">MRIWDRDRGHGGNSGENFLSNCKTRLELVPSETLPRSTQAARSVLAVSRGARESALRMLSGKISFADRGILRFNAKRDTVSVVGLNYGTMNTVADQAIKCPSITCIRNLGIEIRNTSFRSDFPRHFSDRLDYLFRFLLRFRSLETLSLVTMPMPGDPDTVKFVRVIETEEDDEIPISLLDRDLYEIMPDDSGLPRWAGELVRGENGLSDWYCRTPTDARWGYVDRTEITHLDEVLEWRDAIESYGRSAVVSWGESGTSEKLKSLVKSLDVQVMTHFREGVEPPEF</sequence>
<keyword evidence="2" id="KW-1185">Reference proteome</keyword>
<gene>
    <name evidence="1" type="ORF">NKR23_g12271</name>
</gene>
<reference evidence="1" key="1">
    <citation type="submission" date="2022-07" db="EMBL/GenBank/DDBJ databases">
        <title>Fungi with potential for degradation of polypropylene.</title>
        <authorList>
            <person name="Gostincar C."/>
        </authorList>
    </citation>
    <scope>NUCLEOTIDE SEQUENCE</scope>
    <source>
        <strain evidence="1">EXF-13308</strain>
    </source>
</reference>
<accession>A0AA38R9P0</accession>
<organism evidence="1 2">
    <name type="scientific">Pleurostoma richardsiae</name>
    <dbReference type="NCBI Taxonomy" id="41990"/>
    <lineage>
        <taxon>Eukaryota</taxon>
        <taxon>Fungi</taxon>
        <taxon>Dikarya</taxon>
        <taxon>Ascomycota</taxon>
        <taxon>Pezizomycotina</taxon>
        <taxon>Sordariomycetes</taxon>
        <taxon>Sordariomycetidae</taxon>
        <taxon>Calosphaeriales</taxon>
        <taxon>Pleurostomataceae</taxon>
        <taxon>Pleurostoma</taxon>
    </lineage>
</organism>